<sequence length="565" mass="60707">MRQELHEFDVCVLGSGAAGLAAAFSAAQGGCKVLVIEKAPVFGGSTAISGGVVWIPCNAGMKDVGIDDSPDAARAYLRNVLGNRYREDLVDSFLAHGPEMVNFMHRHSELRLVPRALAPDYYPDLEGAVLGGRAMDPQVYDGRRLGKWFRKVRFPLREFMVFNGLMVGRAEIDHLLGTFRTPQDFAKSVGLMAGFLRDRLRYGRGTRVLMGNALVAQLMKSALDAGVEFWNATETLEIQRHDGRANTLKVRRNHQEATVRARTGIVLATGGAAANAQMMAPDLKTPDMHLTMAPKENTGEMIRLALKLGAVLDDNVEDGANYAPVSQHVTPQGQKIRFPHLFLDRPKPGLIAVGRNGRRFTNEASSYHAFVQGMLNAPDAVALPAHLVCDAAFLRRYGMGLVRPGLQARAKYIASGYLKKADTITDLAAQIGVSPAALVDEVEKHNRFAAAGEDPDFGKGSNAYDRAQGDAGHRPNPCLGPITKAPFFSITVHPGDIGPTRGLVTDGTAHVLDQDGAVILGLYACGNDMNSVMAGTYPAAGITLGPALTFGYLIGRDLAGRLTAV</sequence>
<comment type="caution">
    <text evidence="6">The sequence shown here is derived from an EMBL/GenBank/DDBJ whole genome shotgun (WGS) entry which is preliminary data.</text>
</comment>
<keyword evidence="2" id="KW-0285">Flavoprotein</keyword>
<dbReference type="Pfam" id="PF00890">
    <property type="entry name" value="FAD_binding_2"/>
    <property type="match status" value="1"/>
</dbReference>
<keyword evidence="3" id="KW-0274">FAD</keyword>
<reference evidence="6 7" key="1">
    <citation type="submission" date="2020-08" db="EMBL/GenBank/DDBJ databases">
        <title>Genomic Encyclopedia of Type Strains, Phase IV (KMG-IV): sequencing the most valuable type-strain genomes for metagenomic binning, comparative biology and taxonomic classification.</title>
        <authorList>
            <person name="Goeker M."/>
        </authorList>
    </citation>
    <scope>NUCLEOTIDE SEQUENCE [LARGE SCALE GENOMIC DNA]</scope>
    <source>
        <strain evidence="6 7">DSM 105040</strain>
    </source>
</reference>
<keyword evidence="4" id="KW-0560">Oxidoreductase</keyword>
<evidence type="ECO:0000256" key="2">
    <source>
        <dbReference type="ARBA" id="ARBA00022630"/>
    </source>
</evidence>
<dbReference type="PANTHER" id="PTHR43400:SF10">
    <property type="entry name" value="3-OXOSTEROID 1-DEHYDROGENASE"/>
    <property type="match status" value="1"/>
</dbReference>
<dbReference type="GO" id="GO:0016491">
    <property type="term" value="F:oxidoreductase activity"/>
    <property type="evidence" value="ECO:0007669"/>
    <property type="project" value="UniProtKB-KW"/>
</dbReference>
<dbReference type="InterPro" id="IPR036188">
    <property type="entry name" value="FAD/NAD-bd_sf"/>
</dbReference>
<dbReference type="AlphaFoldDB" id="A0A840C9S6"/>
<dbReference type="EMBL" id="JACIEQ010000003">
    <property type="protein sequence ID" value="MBB4022794.1"/>
    <property type="molecule type" value="Genomic_DNA"/>
</dbReference>
<feature type="domain" description="FAD-dependent oxidoreductase 2 FAD-binding" evidence="5">
    <location>
        <begin position="9"/>
        <end position="544"/>
    </location>
</feature>
<dbReference type="InterPro" id="IPR050315">
    <property type="entry name" value="FAD-oxidoreductase_2"/>
</dbReference>
<keyword evidence="7" id="KW-1185">Reference proteome</keyword>
<gene>
    <name evidence="6" type="ORF">GGR17_002613</name>
</gene>
<evidence type="ECO:0000256" key="4">
    <source>
        <dbReference type="ARBA" id="ARBA00023002"/>
    </source>
</evidence>
<dbReference type="InterPro" id="IPR027477">
    <property type="entry name" value="Succ_DH/fumarate_Rdtase_cat_sf"/>
</dbReference>
<dbReference type="PRINTS" id="PR00411">
    <property type="entry name" value="PNDRDTASEI"/>
</dbReference>
<evidence type="ECO:0000259" key="5">
    <source>
        <dbReference type="Pfam" id="PF00890"/>
    </source>
</evidence>
<dbReference type="Gene3D" id="3.50.50.60">
    <property type="entry name" value="FAD/NAD(P)-binding domain"/>
    <property type="match status" value="2"/>
</dbReference>
<dbReference type="InterPro" id="IPR003953">
    <property type="entry name" value="FAD-dep_OxRdtase_2_FAD-bd"/>
</dbReference>
<evidence type="ECO:0000313" key="6">
    <source>
        <dbReference type="EMBL" id="MBB4022794.1"/>
    </source>
</evidence>
<protein>
    <submittedName>
        <fullName evidence="6">Succinate dehydrogenase/fumarate reductase flavoprotein subunit</fullName>
    </submittedName>
</protein>
<evidence type="ECO:0000313" key="7">
    <source>
        <dbReference type="Proteomes" id="UP000585681"/>
    </source>
</evidence>
<dbReference type="Proteomes" id="UP000585681">
    <property type="component" value="Unassembled WGS sequence"/>
</dbReference>
<dbReference type="PANTHER" id="PTHR43400">
    <property type="entry name" value="FUMARATE REDUCTASE"/>
    <property type="match status" value="1"/>
</dbReference>
<evidence type="ECO:0000256" key="3">
    <source>
        <dbReference type="ARBA" id="ARBA00022827"/>
    </source>
</evidence>
<proteinExistence type="predicted"/>
<dbReference type="SUPFAM" id="SSF56425">
    <property type="entry name" value="Succinate dehydrogenase/fumarate reductase flavoprotein, catalytic domain"/>
    <property type="match status" value="1"/>
</dbReference>
<evidence type="ECO:0000256" key="1">
    <source>
        <dbReference type="ARBA" id="ARBA00001974"/>
    </source>
</evidence>
<dbReference type="SUPFAM" id="SSF51905">
    <property type="entry name" value="FAD/NAD(P)-binding domain"/>
    <property type="match status" value="1"/>
</dbReference>
<comment type="cofactor">
    <cofactor evidence="1">
        <name>FAD</name>
        <dbReference type="ChEBI" id="CHEBI:57692"/>
    </cofactor>
</comment>
<organism evidence="6 7">
    <name type="scientific">Actibacterium naphthalenivorans</name>
    <dbReference type="NCBI Taxonomy" id="1614693"/>
    <lineage>
        <taxon>Bacteria</taxon>
        <taxon>Pseudomonadati</taxon>
        <taxon>Pseudomonadota</taxon>
        <taxon>Alphaproteobacteria</taxon>
        <taxon>Rhodobacterales</taxon>
        <taxon>Roseobacteraceae</taxon>
        <taxon>Actibacterium</taxon>
    </lineage>
</organism>
<accession>A0A840C9S6</accession>
<dbReference type="GO" id="GO:0008202">
    <property type="term" value="P:steroid metabolic process"/>
    <property type="evidence" value="ECO:0007669"/>
    <property type="project" value="UniProtKB-ARBA"/>
</dbReference>
<name>A0A840C9S6_9RHOB</name>
<dbReference type="RefSeq" id="WP_162231834.1">
    <property type="nucleotide sequence ID" value="NZ_JACIEQ010000003.1"/>
</dbReference>